<feature type="domain" description="Fumarylacetoacetase-like C-terminal" evidence="2">
    <location>
        <begin position="80"/>
        <end position="252"/>
    </location>
</feature>
<protein>
    <submittedName>
        <fullName evidence="3">2-oxo-3-hexenedioate decarboxylase</fullName>
        <ecNumber evidence="3">4.1.1.77</ecNumber>
    </submittedName>
</protein>
<dbReference type="PANTHER" id="PTHR30143">
    <property type="entry name" value="ACID HYDRATASE"/>
    <property type="match status" value="1"/>
</dbReference>
<organism evidence="3 4">
    <name type="scientific">Mesonia hippocampi</name>
    <dbReference type="NCBI Taxonomy" id="1628250"/>
    <lineage>
        <taxon>Bacteria</taxon>
        <taxon>Pseudomonadati</taxon>
        <taxon>Bacteroidota</taxon>
        <taxon>Flavobacteriia</taxon>
        <taxon>Flavobacteriales</taxon>
        <taxon>Flavobacteriaceae</taxon>
        <taxon>Mesonia</taxon>
    </lineage>
</organism>
<dbReference type="RefSeq" id="WP_183477336.1">
    <property type="nucleotide sequence ID" value="NZ_JACIFO010000004.1"/>
</dbReference>
<proteinExistence type="predicted"/>
<evidence type="ECO:0000256" key="1">
    <source>
        <dbReference type="ARBA" id="ARBA00023239"/>
    </source>
</evidence>
<dbReference type="SUPFAM" id="SSF56529">
    <property type="entry name" value="FAH"/>
    <property type="match status" value="1"/>
</dbReference>
<sequence length="253" mass="28286">MTQDEIALKLDEAARKCKPIAQLAATENITLEEAYNIQRLSINKRIERGEKTTGFKLGFTSRAKMEQMGVHDLIWGILTDKMHIAPEEEVSLNQWIHPRAEPEIAFRLNQDITEAIGLSEIHNYIDKMAPAIEIIDSRYENFKFSLEDVVADNCSSTGYVIGNWIDVDTNISELNISLHIDGKTVETGKTSAILDNPLQSVVELTRLAQKAEVPLKKGDIVLAGAATAAIYLKENQHIEVQVEKMGNVAFRVK</sequence>
<dbReference type="GO" id="GO:0008684">
    <property type="term" value="F:2-oxopent-4-enoate hydratase activity"/>
    <property type="evidence" value="ECO:0007669"/>
    <property type="project" value="TreeGrafter"/>
</dbReference>
<evidence type="ECO:0000313" key="4">
    <source>
        <dbReference type="Proteomes" id="UP000553034"/>
    </source>
</evidence>
<dbReference type="PANTHER" id="PTHR30143:SF0">
    <property type="entry name" value="2-KETO-4-PENTENOATE HYDRATASE"/>
    <property type="match status" value="1"/>
</dbReference>
<dbReference type="InterPro" id="IPR011234">
    <property type="entry name" value="Fumarylacetoacetase-like_C"/>
</dbReference>
<name>A0A840EQX8_9FLAO</name>
<dbReference type="Proteomes" id="UP000553034">
    <property type="component" value="Unassembled WGS sequence"/>
</dbReference>
<dbReference type="EMBL" id="JACIFO010000004">
    <property type="protein sequence ID" value="MBB4118983.1"/>
    <property type="molecule type" value="Genomic_DNA"/>
</dbReference>
<reference evidence="3 4" key="1">
    <citation type="submission" date="2020-08" db="EMBL/GenBank/DDBJ databases">
        <title>Genomic Encyclopedia of Type Strains, Phase IV (KMG-IV): sequencing the most valuable type-strain genomes for metagenomic binning, comparative biology and taxonomic classification.</title>
        <authorList>
            <person name="Goeker M."/>
        </authorList>
    </citation>
    <scope>NUCLEOTIDE SEQUENCE [LARGE SCALE GENOMIC DNA]</scope>
    <source>
        <strain evidence="3 4">DSM 29568</strain>
    </source>
</reference>
<evidence type="ECO:0000259" key="2">
    <source>
        <dbReference type="Pfam" id="PF01557"/>
    </source>
</evidence>
<gene>
    <name evidence="3" type="ORF">GGR32_001274</name>
</gene>
<dbReference type="AlphaFoldDB" id="A0A840EQX8"/>
<keyword evidence="4" id="KW-1185">Reference proteome</keyword>
<evidence type="ECO:0000313" key="3">
    <source>
        <dbReference type="EMBL" id="MBB4118983.1"/>
    </source>
</evidence>
<comment type="caution">
    <text evidence="3">The sequence shown here is derived from an EMBL/GenBank/DDBJ whole genome shotgun (WGS) entry which is preliminary data.</text>
</comment>
<dbReference type="Gene3D" id="3.90.850.10">
    <property type="entry name" value="Fumarylacetoacetase-like, C-terminal domain"/>
    <property type="match status" value="1"/>
</dbReference>
<dbReference type="GO" id="GO:0047437">
    <property type="term" value="F:4-oxalocrotonate decarboxylase activity"/>
    <property type="evidence" value="ECO:0007669"/>
    <property type="project" value="UniProtKB-EC"/>
</dbReference>
<dbReference type="Pfam" id="PF01557">
    <property type="entry name" value="FAA_hydrolase"/>
    <property type="match status" value="1"/>
</dbReference>
<keyword evidence="1 3" id="KW-0456">Lyase</keyword>
<dbReference type="InterPro" id="IPR050772">
    <property type="entry name" value="Hydratase-Decarb/MhpD_sf"/>
</dbReference>
<accession>A0A840EQX8</accession>
<dbReference type="InterPro" id="IPR036663">
    <property type="entry name" value="Fumarylacetoacetase_C_sf"/>
</dbReference>
<dbReference type="EC" id="4.1.1.77" evidence="3"/>
<dbReference type="GO" id="GO:0005737">
    <property type="term" value="C:cytoplasm"/>
    <property type="evidence" value="ECO:0007669"/>
    <property type="project" value="TreeGrafter"/>
</dbReference>